<keyword evidence="2" id="KW-0472">Membrane</keyword>
<evidence type="ECO:0000256" key="1">
    <source>
        <dbReference type="ARBA" id="ARBA00022737"/>
    </source>
</evidence>
<reference evidence="3" key="1">
    <citation type="submission" date="2019-10" db="EMBL/GenBank/DDBJ databases">
        <title>Conservation and host-specific expression of non-tandemly repeated heterogenous ribosome RNA gene in arbuscular mycorrhizal fungi.</title>
        <authorList>
            <person name="Maeda T."/>
            <person name="Kobayashi Y."/>
            <person name="Nakagawa T."/>
            <person name="Ezawa T."/>
            <person name="Yamaguchi K."/>
            <person name="Bino T."/>
            <person name="Nishimoto Y."/>
            <person name="Shigenobu S."/>
            <person name="Kawaguchi M."/>
        </authorList>
    </citation>
    <scope>NUCLEOTIDE SEQUENCE</scope>
    <source>
        <strain evidence="3">HR1</strain>
    </source>
</reference>
<feature type="transmembrane region" description="Helical" evidence="2">
    <location>
        <begin position="613"/>
        <end position="636"/>
    </location>
</feature>
<dbReference type="OrthoDB" id="2352140at2759"/>
<feature type="transmembrane region" description="Helical" evidence="2">
    <location>
        <begin position="373"/>
        <end position="393"/>
    </location>
</feature>
<dbReference type="GO" id="GO:0005216">
    <property type="term" value="F:monoatomic ion channel activity"/>
    <property type="evidence" value="ECO:0007669"/>
    <property type="project" value="InterPro"/>
</dbReference>
<evidence type="ECO:0008006" key="5">
    <source>
        <dbReference type="Google" id="ProtNLM"/>
    </source>
</evidence>
<feature type="transmembrane region" description="Helical" evidence="2">
    <location>
        <begin position="440"/>
        <end position="460"/>
    </location>
</feature>
<accession>A0A8H3M9H5</accession>
<keyword evidence="1" id="KW-0677">Repeat</keyword>
<feature type="transmembrane region" description="Helical" evidence="2">
    <location>
        <begin position="505"/>
        <end position="528"/>
    </location>
</feature>
<dbReference type="PANTHER" id="PTHR10582">
    <property type="entry name" value="TRANSIENT RECEPTOR POTENTIAL ION CHANNEL PROTEIN"/>
    <property type="match status" value="1"/>
</dbReference>
<evidence type="ECO:0000313" key="3">
    <source>
        <dbReference type="EMBL" id="GET00336.1"/>
    </source>
</evidence>
<dbReference type="EMBL" id="BLAL01000285">
    <property type="protein sequence ID" value="GET00336.1"/>
    <property type="molecule type" value="Genomic_DNA"/>
</dbReference>
<feature type="transmembrane region" description="Helical" evidence="2">
    <location>
        <begin position="255"/>
        <end position="281"/>
    </location>
</feature>
<dbReference type="GO" id="GO:0005886">
    <property type="term" value="C:plasma membrane"/>
    <property type="evidence" value="ECO:0007669"/>
    <property type="project" value="TreeGrafter"/>
</dbReference>
<feature type="transmembrane region" description="Helical" evidence="2">
    <location>
        <begin position="466"/>
        <end position="485"/>
    </location>
</feature>
<dbReference type="InterPro" id="IPR024862">
    <property type="entry name" value="TRPV"/>
</dbReference>
<name>A0A8H3M9H5_9GLOM</name>
<comment type="caution">
    <text evidence="3">The sequence shown here is derived from an EMBL/GenBank/DDBJ whole genome shotgun (WGS) entry which is preliminary data.</text>
</comment>
<evidence type="ECO:0000256" key="2">
    <source>
        <dbReference type="SAM" id="Phobius"/>
    </source>
</evidence>
<proteinExistence type="predicted"/>
<dbReference type="Proteomes" id="UP000615446">
    <property type="component" value="Unassembled WGS sequence"/>
</dbReference>
<protein>
    <recommendedName>
        <fullName evidence="5">Ion transport domain-containing protein</fullName>
    </recommendedName>
</protein>
<gene>
    <name evidence="3" type="ORF">RCL2_002679700</name>
</gene>
<sequence length="720" mass="85836">MDDVHALFKEVISDFKGKRELTLIQNLIKWEINNLNDIGVELQIFQQIDVNKWNLICKRVENFNNFIKIFLLGIKLLNNDDILLLTTIGLFIYHFNEKKRSITLKYFYYMKSQKSNELLYFYKKVFSKQNLPLSNCDSFKISDGWVMDIKDNKECLLKYGVELLKFAIKDQKLELIDDIYKKCINYFREDLRINKIYSLETTMIIDYPSYNIEYKNNELHLYSFQYPQIINITRSILWIKYNILMGKLSENHMKIFIVIQLLIILLIIPLLPIYFIAFYILSKYHFINDFYTNDVLSLYFEAVEKLSKHRTMPIITFMSSYIKFMNYPKDYNWFLELILPQPSPFVETISNNIYKTLDGEALINFKWNSYGKYYHSMIWITFMALLGCFNTAAKLPQQYIGDNVQRRLLIASIILGFIHLSFEIRRFIYNPAKWMKDIGNLFDAFVYTLPIYTSILWLQTNDDDQIVSLVTFSCLFLNLKLISFFRIFEIYDEYYTIVIRIAKRVMFFFLCFIIVILASFAYAFYILLSPKMNYSLDERVVNDDPNNPWNLASTYQVFENVTSIYSNLFILQTPDENTNMFSTFFTSLFATCLLLTGDTSSLSNWPYEKNPSLMILVILFTFIMTIYILNVFITLFGEAMKDGDSYLLRKAEHLAKIELFYLLPNQRRWKSWFPEVIHYSTSVEKARKEIKQMIENKEWNTNVFPELKQDLLDKLRIDDN</sequence>
<keyword evidence="2" id="KW-0812">Transmembrane</keyword>
<dbReference type="PANTHER" id="PTHR10582:SF2">
    <property type="entry name" value="INACTIVE"/>
    <property type="match status" value="1"/>
</dbReference>
<feature type="transmembrane region" description="Helical" evidence="2">
    <location>
        <begin position="408"/>
        <end position="428"/>
    </location>
</feature>
<dbReference type="AlphaFoldDB" id="A0A8H3M9H5"/>
<evidence type="ECO:0000313" key="4">
    <source>
        <dbReference type="Proteomes" id="UP000615446"/>
    </source>
</evidence>
<dbReference type="GO" id="GO:0098703">
    <property type="term" value="P:calcium ion import across plasma membrane"/>
    <property type="evidence" value="ECO:0007669"/>
    <property type="project" value="TreeGrafter"/>
</dbReference>
<organism evidence="3 4">
    <name type="scientific">Rhizophagus clarus</name>
    <dbReference type="NCBI Taxonomy" id="94130"/>
    <lineage>
        <taxon>Eukaryota</taxon>
        <taxon>Fungi</taxon>
        <taxon>Fungi incertae sedis</taxon>
        <taxon>Mucoromycota</taxon>
        <taxon>Glomeromycotina</taxon>
        <taxon>Glomeromycetes</taxon>
        <taxon>Glomerales</taxon>
        <taxon>Glomeraceae</taxon>
        <taxon>Rhizophagus</taxon>
    </lineage>
</organism>
<keyword evidence="2" id="KW-1133">Transmembrane helix</keyword>